<reference evidence="1 2" key="1">
    <citation type="journal article" date="2018" name="Genome Biol. Evol.">
        <title>Multiple Roots of Fruiting Body Formation in Amoebozoa.</title>
        <authorList>
            <person name="Hillmann F."/>
            <person name="Forbes G."/>
            <person name="Novohradska S."/>
            <person name="Ferling I."/>
            <person name="Riege K."/>
            <person name="Groth M."/>
            <person name="Westermann M."/>
            <person name="Marz M."/>
            <person name="Spaller T."/>
            <person name="Winckler T."/>
            <person name="Schaap P."/>
            <person name="Glockner G."/>
        </authorList>
    </citation>
    <scope>NUCLEOTIDE SEQUENCE [LARGE SCALE GENOMIC DNA]</scope>
    <source>
        <strain evidence="1 2">Jena</strain>
    </source>
</reference>
<evidence type="ECO:0000313" key="2">
    <source>
        <dbReference type="Proteomes" id="UP000241769"/>
    </source>
</evidence>
<gene>
    <name evidence="1" type="ORF">PROFUN_14598</name>
</gene>
<dbReference type="EMBL" id="MDYQ01000282">
    <property type="protein sequence ID" value="PRP77085.1"/>
    <property type="molecule type" value="Genomic_DNA"/>
</dbReference>
<keyword evidence="2" id="KW-1185">Reference proteome</keyword>
<protein>
    <submittedName>
        <fullName evidence="1">Uncharacterized protein</fullName>
    </submittedName>
</protein>
<organism evidence="1 2">
    <name type="scientific">Planoprotostelium fungivorum</name>
    <dbReference type="NCBI Taxonomy" id="1890364"/>
    <lineage>
        <taxon>Eukaryota</taxon>
        <taxon>Amoebozoa</taxon>
        <taxon>Evosea</taxon>
        <taxon>Variosea</taxon>
        <taxon>Cavosteliida</taxon>
        <taxon>Cavosteliaceae</taxon>
        <taxon>Planoprotostelium</taxon>
    </lineage>
</organism>
<comment type="caution">
    <text evidence="1">The sequence shown here is derived from an EMBL/GenBank/DDBJ whole genome shotgun (WGS) entry which is preliminary data.</text>
</comment>
<sequence>MPWKNGVNIFGLHSDVGRVLEPQTGNTVFFYLVHIQNTTEGGISIIAGSGALDLLDSHYNTRTHEERRIDIKSIGLSLFLKFYEEFGALCADAKGKRFLIHLMDSLKNLTELHRGQLTEGCGQWSVVKVKEKAEAGKLRETKIGWFSNPRSLGSFR</sequence>
<accession>A0A2P6MZF5</accession>
<proteinExistence type="predicted"/>
<dbReference type="InParanoid" id="A0A2P6MZF5"/>
<dbReference type="AlphaFoldDB" id="A0A2P6MZF5"/>
<name>A0A2P6MZF5_9EUKA</name>
<dbReference type="Proteomes" id="UP000241769">
    <property type="component" value="Unassembled WGS sequence"/>
</dbReference>
<evidence type="ECO:0000313" key="1">
    <source>
        <dbReference type="EMBL" id="PRP77085.1"/>
    </source>
</evidence>